<comment type="caution">
    <text evidence="8">The sequence shown here is derived from an EMBL/GenBank/DDBJ whole genome shotgun (WGS) entry which is preliminary data.</text>
</comment>
<dbReference type="SMART" id="SM01019">
    <property type="entry name" value="B3"/>
    <property type="match status" value="2"/>
</dbReference>
<feature type="region of interest" description="Disordered" evidence="6">
    <location>
        <begin position="116"/>
        <end position="150"/>
    </location>
</feature>
<evidence type="ECO:0000256" key="3">
    <source>
        <dbReference type="ARBA" id="ARBA00023125"/>
    </source>
</evidence>
<gene>
    <name evidence="8" type="ORF">SASPL_137608</name>
</gene>
<accession>A0A8X8WTM3</accession>
<dbReference type="GO" id="GO:0005634">
    <property type="term" value="C:nucleus"/>
    <property type="evidence" value="ECO:0007669"/>
    <property type="project" value="UniProtKB-SubCell"/>
</dbReference>
<protein>
    <recommendedName>
        <fullName evidence="7">TF-B3 domain-containing protein</fullName>
    </recommendedName>
</protein>
<evidence type="ECO:0000256" key="1">
    <source>
        <dbReference type="ARBA" id="ARBA00004123"/>
    </source>
</evidence>
<dbReference type="Gene3D" id="2.40.330.10">
    <property type="entry name" value="DNA-binding pseudobarrel domain"/>
    <property type="match status" value="2"/>
</dbReference>
<dbReference type="GO" id="GO:0003677">
    <property type="term" value="F:DNA binding"/>
    <property type="evidence" value="ECO:0007669"/>
    <property type="project" value="UniProtKB-KW"/>
</dbReference>
<keyword evidence="4" id="KW-0804">Transcription</keyword>
<evidence type="ECO:0000256" key="2">
    <source>
        <dbReference type="ARBA" id="ARBA00023015"/>
    </source>
</evidence>
<dbReference type="AlphaFoldDB" id="A0A8X8WTM3"/>
<evidence type="ECO:0000313" key="9">
    <source>
        <dbReference type="Proteomes" id="UP000298416"/>
    </source>
</evidence>
<sequence>MAVAGASSVACYFALLQNHIDSVIKSASNCNLQRLPDEFVGLYGHDLPFDCRLVWPNGSRYMVRILKLDTGFYFSTGWRDFVRATGVGHGDHLTFTLVDVGIFNVKRFDRATHCPPQGDVDDDDVEGSYAPDMDTSDEYVPSETETDTTMDEEYVDDSRALNIDGYPTFEFTLNSTTINQRLEIPYSFWQRHIPMGAIQAGVYLVTERGMWFCTLQHNSRKIWAKHDWARFKHDHNLVVGVRCTFKLVYSFGVQFQVVFDRP</sequence>
<keyword evidence="9" id="KW-1185">Reference proteome</keyword>
<dbReference type="Proteomes" id="UP000298416">
    <property type="component" value="Unassembled WGS sequence"/>
</dbReference>
<evidence type="ECO:0000256" key="5">
    <source>
        <dbReference type="ARBA" id="ARBA00023242"/>
    </source>
</evidence>
<keyword evidence="2" id="KW-0805">Transcription regulation</keyword>
<evidence type="ECO:0000313" key="8">
    <source>
        <dbReference type="EMBL" id="KAG6400765.1"/>
    </source>
</evidence>
<dbReference type="Pfam" id="PF02362">
    <property type="entry name" value="B3"/>
    <property type="match status" value="1"/>
</dbReference>
<keyword evidence="5" id="KW-0539">Nucleus</keyword>
<dbReference type="PANTHER" id="PTHR31920:SF132">
    <property type="entry name" value="TF-B3 DOMAIN-CONTAINING PROTEIN"/>
    <property type="match status" value="1"/>
</dbReference>
<feature type="domain" description="TF-B3" evidence="7">
    <location>
        <begin position="35"/>
        <end position="111"/>
    </location>
</feature>
<proteinExistence type="predicted"/>
<name>A0A8X8WTM3_SALSN</name>
<evidence type="ECO:0000259" key="7">
    <source>
        <dbReference type="PROSITE" id="PS50863"/>
    </source>
</evidence>
<organism evidence="8">
    <name type="scientific">Salvia splendens</name>
    <name type="common">Scarlet sage</name>
    <dbReference type="NCBI Taxonomy" id="180675"/>
    <lineage>
        <taxon>Eukaryota</taxon>
        <taxon>Viridiplantae</taxon>
        <taxon>Streptophyta</taxon>
        <taxon>Embryophyta</taxon>
        <taxon>Tracheophyta</taxon>
        <taxon>Spermatophyta</taxon>
        <taxon>Magnoliopsida</taxon>
        <taxon>eudicotyledons</taxon>
        <taxon>Gunneridae</taxon>
        <taxon>Pentapetalae</taxon>
        <taxon>asterids</taxon>
        <taxon>lamiids</taxon>
        <taxon>Lamiales</taxon>
        <taxon>Lamiaceae</taxon>
        <taxon>Nepetoideae</taxon>
        <taxon>Mentheae</taxon>
        <taxon>Salviinae</taxon>
        <taxon>Salvia</taxon>
        <taxon>Salvia subgen. Calosphace</taxon>
        <taxon>core Calosphace</taxon>
    </lineage>
</organism>
<comment type="subcellular location">
    <subcellularLocation>
        <location evidence="1">Nucleus</location>
    </subcellularLocation>
</comment>
<reference evidence="8" key="1">
    <citation type="submission" date="2018-01" db="EMBL/GenBank/DDBJ databases">
        <authorList>
            <person name="Mao J.F."/>
        </authorList>
    </citation>
    <scope>NUCLEOTIDE SEQUENCE</scope>
    <source>
        <strain evidence="8">Huo1</strain>
        <tissue evidence="8">Leaf</tissue>
    </source>
</reference>
<dbReference type="InterPro" id="IPR003340">
    <property type="entry name" value="B3_DNA-bd"/>
</dbReference>
<dbReference type="CDD" id="cd10017">
    <property type="entry name" value="B3_DNA"/>
    <property type="match status" value="1"/>
</dbReference>
<dbReference type="InterPro" id="IPR015300">
    <property type="entry name" value="DNA-bd_pseudobarrel_sf"/>
</dbReference>
<dbReference type="EMBL" id="PNBA02000014">
    <property type="protein sequence ID" value="KAG6400765.1"/>
    <property type="molecule type" value="Genomic_DNA"/>
</dbReference>
<dbReference type="PROSITE" id="PS50863">
    <property type="entry name" value="B3"/>
    <property type="match status" value="1"/>
</dbReference>
<reference evidence="8" key="2">
    <citation type="submission" date="2020-08" db="EMBL/GenBank/DDBJ databases">
        <title>Plant Genome Project.</title>
        <authorList>
            <person name="Zhang R.-G."/>
        </authorList>
    </citation>
    <scope>NUCLEOTIDE SEQUENCE</scope>
    <source>
        <strain evidence="8">Huo1</strain>
        <tissue evidence="8">Leaf</tissue>
    </source>
</reference>
<dbReference type="SUPFAM" id="SSF101936">
    <property type="entry name" value="DNA-binding pseudobarrel domain"/>
    <property type="match status" value="2"/>
</dbReference>
<evidence type="ECO:0000256" key="6">
    <source>
        <dbReference type="SAM" id="MobiDB-lite"/>
    </source>
</evidence>
<dbReference type="PANTHER" id="PTHR31920">
    <property type="entry name" value="B3 DOMAIN-CONTAINING"/>
    <property type="match status" value="1"/>
</dbReference>
<keyword evidence="3" id="KW-0238">DNA-binding</keyword>
<dbReference type="InterPro" id="IPR050655">
    <property type="entry name" value="Plant_B3_domain"/>
</dbReference>
<evidence type="ECO:0000256" key="4">
    <source>
        <dbReference type="ARBA" id="ARBA00023163"/>
    </source>
</evidence>